<gene>
    <name evidence="1" type="ORF">MNBD_ACTINO02-2303</name>
</gene>
<dbReference type="EMBL" id="UOEK01000034">
    <property type="protein sequence ID" value="VAV92890.1"/>
    <property type="molecule type" value="Genomic_DNA"/>
</dbReference>
<dbReference type="AlphaFoldDB" id="A0A3B0RIH9"/>
<name>A0A3B0RIH9_9ZZZZ</name>
<proteinExistence type="predicted"/>
<feature type="non-terminal residue" evidence="1">
    <location>
        <position position="47"/>
    </location>
</feature>
<accession>A0A3B0RIH9</accession>
<organism evidence="1">
    <name type="scientific">hydrothermal vent metagenome</name>
    <dbReference type="NCBI Taxonomy" id="652676"/>
    <lineage>
        <taxon>unclassified sequences</taxon>
        <taxon>metagenomes</taxon>
        <taxon>ecological metagenomes</taxon>
    </lineage>
</organism>
<evidence type="ECO:0000313" key="1">
    <source>
        <dbReference type="EMBL" id="VAV92890.1"/>
    </source>
</evidence>
<sequence>MKTQTDTTRFVRMMLATMVVWTLAIALPAGATTRTPNVGDLNNANEP</sequence>
<reference evidence="1" key="1">
    <citation type="submission" date="2018-06" db="EMBL/GenBank/DDBJ databases">
        <authorList>
            <person name="Zhirakovskaya E."/>
        </authorList>
    </citation>
    <scope>NUCLEOTIDE SEQUENCE</scope>
</reference>
<protein>
    <submittedName>
        <fullName evidence="1">Uncharacterized protein</fullName>
    </submittedName>
</protein>